<dbReference type="RefSeq" id="XP_033428006.1">
    <property type="nucleotide sequence ID" value="XM_033569200.1"/>
</dbReference>
<evidence type="ECO:0000313" key="9">
    <source>
        <dbReference type="Proteomes" id="UP000324241"/>
    </source>
</evidence>
<accession>A0A4S3J554</accession>
<dbReference type="AlphaFoldDB" id="A0A4S3J554"/>
<dbReference type="PANTHER" id="PTHR23423">
    <property type="entry name" value="ORGANIC SOLUTE TRANSPORTER-RELATED"/>
    <property type="match status" value="1"/>
</dbReference>
<dbReference type="GO" id="GO:0016020">
    <property type="term" value="C:membrane"/>
    <property type="evidence" value="ECO:0007669"/>
    <property type="project" value="UniProtKB-SubCell"/>
</dbReference>
<dbReference type="Proteomes" id="UP000324241">
    <property type="component" value="Unassembled WGS sequence"/>
</dbReference>
<feature type="transmembrane region" description="Helical" evidence="5">
    <location>
        <begin position="12"/>
        <end position="30"/>
    </location>
</feature>
<evidence type="ECO:0000313" key="6">
    <source>
        <dbReference type="EMBL" id="KAA8648645.1"/>
    </source>
</evidence>
<evidence type="ECO:0000256" key="1">
    <source>
        <dbReference type="ARBA" id="ARBA00004141"/>
    </source>
</evidence>
<protein>
    <submittedName>
        <fullName evidence="7">Uncharacterized protein</fullName>
    </submittedName>
</protein>
<comment type="subcellular location">
    <subcellularLocation>
        <location evidence="1">Membrane</location>
        <topology evidence="1">Multi-pass membrane protein</topology>
    </subcellularLocation>
</comment>
<evidence type="ECO:0000256" key="2">
    <source>
        <dbReference type="ARBA" id="ARBA00022692"/>
    </source>
</evidence>
<dbReference type="VEuPathDB" id="FungiDB:EYZ11_010637"/>
<evidence type="ECO:0000256" key="4">
    <source>
        <dbReference type="ARBA" id="ARBA00023136"/>
    </source>
</evidence>
<name>A0A4S3J554_9EURO</name>
<feature type="transmembrane region" description="Helical" evidence="5">
    <location>
        <begin position="71"/>
        <end position="91"/>
    </location>
</feature>
<evidence type="ECO:0000313" key="8">
    <source>
        <dbReference type="Proteomes" id="UP000308092"/>
    </source>
</evidence>
<evidence type="ECO:0000313" key="7">
    <source>
        <dbReference type="EMBL" id="THC89905.1"/>
    </source>
</evidence>
<gene>
    <name evidence="6" type="ORF">ATNIH1004_004530</name>
    <name evidence="7" type="ORF">EYZ11_010637</name>
</gene>
<dbReference type="EMBL" id="SOSA01000587">
    <property type="protein sequence ID" value="THC89905.1"/>
    <property type="molecule type" value="Genomic_DNA"/>
</dbReference>
<sequence length="332" mass="37326">MASVYLEPWLEYMQAMALGSFFLLLCQFISGDYQTEVGLFFAAFEAPQEKNKPQVSGLEWFRKQWIAIFQYPVFALLVAVATDITQAAGIYCLDSTKPHFAHIWLTVIIEISTALAVTSVIKFYGALKQHLASHQPLAKLLSFKLIVGLSFIEKIIFMILRSTDILKESPTLSYADVNIGIPNMVICVQMVPFALFFPYAWNVAPYFLSRQNLALPASENQNQSRYGTDTTYYHKGPGNENDILAQYKGGPLGARAWLGLLSPMEILRAIKFAFNMSTELRNQNRGMSNYGIGLESARGPDSTTLSHGYAVADFRAPRMSYEQLIDHNARRM</sequence>
<proteinExistence type="predicted"/>
<keyword evidence="2 5" id="KW-0812">Transmembrane</keyword>
<evidence type="ECO:0000256" key="3">
    <source>
        <dbReference type="ARBA" id="ARBA00022989"/>
    </source>
</evidence>
<feature type="transmembrane region" description="Helical" evidence="5">
    <location>
        <begin position="180"/>
        <end position="201"/>
    </location>
</feature>
<dbReference type="InterPro" id="IPR005178">
    <property type="entry name" value="Ostalpha/TMEM184C"/>
</dbReference>
<evidence type="ECO:0000256" key="5">
    <source>
        <dbReference type="SAM" id="Phobius"/>
    </source>
</evidence>
<dbReference type="OrthoDB" id="5348404at2759"/>
<dbReference type="GeneID" id="54327232"/>
<dbReference type="SMART" id="SM01417">
    <property type="entry name" value="Solute_trans_a"/>
    <property type="match status" value="1"/>
</dbReference>
<feature type="transmembrane region" description="Helical" evidence="5">
    <location>
        <begin position="137"/>
        <end position="160"/>
    </location>
</feature>
<organism evidence="7 8">
    <name type="scientific">Aspergillus tanneri</name>
    <dbReference type="NCBI Taxonomy" id="1220188"/>
    <lineage>
        <taxon>Eukaryota</taxon>
        <taxon>Fungi</taxon>
        <taxon>Dikarya</taxon>
        <taxon>Ascomycota</taxon>
        <taxon>Pezizomycotina</taxon>
        <taxon>Eurotiomycetes</taxon>
        <taxon>Eurotiomycetidae</taxon>
        <taxon>Eurotiales</taxon>
        <taxon>Aspergillaceae</taxon>
        <taxon>Aspergillus</taxon>
        <taxon>Aspergillus subgen. Circumdati</taxon>
    </lineage>
</organism>
<dbReference type="STRING" id="1220188.A0A4S3J554"/>
<dbReference type="Pfam" id="PF03619">
    <property type="entry name" value="Solute_trans_a"/>
    <property type="match status" value="1"/>
</dbReference>
<comment type="caution">
    <text evidence="7">The sequence shown here is derived from an EMBL/GenBank/DDBJ whole genome shotgun (WGS) entry which is preliminary data.</text>
</comment>
<keyword evidence="3 5" id="KW-1133">Transmembrane helix</keyword>
<reference evidence="6 9" key="2">
    <citation type="submission" date="2019-08" db="EMBL/GenBank/DDBJ databases">
        <title>The genome sequence of a newly discovered highly antifungal drug resistant Aspergillus species, Aspergillus tanneri NIH 1004.</title>
        <authorList>
            <person name="Mounaud S."/>
            <person name="Singh I."/>
            <person name="Joardar V."/>
            <person name="Pakala S."/>
            <person name="Pakala S."/>
            <person name="Venepally P."/>
            <person name="Chung J.K."/>
            <person name="Losada L."/>
            <person name="Nierman W.C."/>
        </authorList>
    </citation>
    <scope>NUCLEOTIDE SEQUENCE [LARGE SCALE GENOMIC DNA]</scope>
    <source>
        <strain evidence="6 9">NIH1004</strain>
    </source>
</reference>
<reference evidence="7 8" key="1">
    <citation type="submission" date="2019-03" db="EMBL/GenBank/DDBJ databases">
        <title>The genome sequence of a newly discovered highly antifungal drug resistant Aspergillus species, Aspergillus tanneri NIH 1004.</title>
        <authorList>
            <person name="Mounaud S."/>
            <person name="Singh I."/>
            <person name="Joardar V."/>
            <person name="Pakala S."/>
            <person name="Pakala S."/>
            <person name="Venepally P."/>
            <person name="Hoover J."/>
            <person name="Nierman W."/>
            <person name="Chung J."/>
            <person name="Losada L."/>
        </authorList>
    </citation>
    <scope>NUCLEOTIDE SEQUENCE [LARGE SCALE GENOMIC DNA]</scope>
    <source>
        <strain evidence="7 8">NIH1004</strain>
    </source>
</reference>
<keyword evidence="4 5" id="KW-0472">Membrane</keyword>
<feature type="transmembrane region" description="Helical" evidence="5">
    <location>
        <begin position="103"/>
        <end position="125"/>
    </location>
</feature>
<keyword evidence="8" id="KW-1185">Reference proteome</keyword>
<dbReference type="Proteomes" id="UP000308092">
    <property type="component" value="Unassembled WGS sequence"/>
</dbReference>
<dbReference type="EMBL" id="QUQM01000003">
    <property type="protein sequence ID" value="KAA8648645.1"/>
    <property type="molecule type" value="Genomic_DNA"/>
</dbReference>